<gene>
    <name evidence="3" type="ORF">KQ910_12600</name>
</gene>
<sequence>MKRLDSMDFDELLALKAKVEAAIAARVEKERKRLTASLERLDAIGMGGAPARGKRGPRAGAGKGRKIEPKYRNPENADEVWAGRGNRPRWLVAALKGGRKKLEDFAVAAAK</sequence>
<feature type="region of interest" description="Disordered" evidence="1">
    <location>
        <begin position="46"/>
        <end position="71"/>
    </location>
</feature>
<evidence type="ECO:0000313" key="3">
    <source>
        <dbReference type="EMBL" id="MBU8874606.1"/>
    </source>
</evidence>
<accession>A0ABS6IJ54</accession>
<name>A0ABS6IJ54_9HYPH</name>
<proteinExistence type="predicted"/>
<comment type="caution">
    <text evidence="3">The sequence shown here is derived from an EMBL/GenBank/DDBJ whole genome shotgun (WGS) entry which is preliminary data.</text>
</comment>
<dbReference type="Pfam" id="PF00816">
    <property type="entry name" value="Histone_HNS"/>
    <property type="match status" value="1"/>
</dbReference>
<dbReference type="InterPro" id="IPR027444">
    <property type="entry name" value="H-NS_C_dom"/>
</dbReference>
<feature type="domain" description="DNA-binding protein H-NS-like C-terminal" evidence="2">
    <location>
        <begin position="61"/>
        <end position="107"/>
    </location>
</feature>
<reference evidence="3 4" key="1">
    <citation type="submission" date="2021-06" db="EMBL/GenBank/DDBJ databases">
        <authorList>
            <person name="Lee D.H."/>
        </authorList>
    </citation>
    <scope>NUCLEOTIDE SEQUENCE [LARGE SCALE GENOMIC DNA]</scope>
    <source>
        <strain evidence="3 4">MMS21-HV4-11</strain>
    </source>
</reference>
<evidence type="ECO:0000313" key="4">
    <source>
        <dbReference type="Proteomes" id="UP000727907"/>
    </source>
</evidence>
<dbReference type="SMART" id="SM00528">
    <property type="entry name" value="HNS"/>
    <property type="match status" value="1"/>
</dbReference>
<organism evidence="3 4">
    <name type="scientific">Reyranella humidisoli</name>
    <dbReference type="NCBI Taxonomy" id="2849149"/>
    <lineage>
        <taxon>Bacteria</taxon>
        <taxon>Pseudomonadati</taxon>
        <taxon>Pseudomonadota</taxon>
        <taxon>Alphaproteobacteria</taxon>
        <taxon>Hyphomicrobiales</taxon>
        <taxon>Reyranellaceae</taxon>
        <taxon>Reyranella</taxon>
    </lineage>
</organism>
<protein>
    <submittedName>
        <fullName evidence="3">H-NS histone family protein</fullName>
    </submittedName>
</protein>
<evidence type="ECO:0000259" key="2">
    <source>
        <dbReference type="SMART" id="SM00528"/>
    </source>
</evidence>
<dbReference type="RefSeq" id="WP_216960440.1">
    <property type="nucleotide sequence ID" value="NZ_JAHOPB010000001.1"/>
</dbReference>
<keyword evidence="4" id="KW-1185">Reference proteome</keyword>
<evidence type="ECO:0000256" key="1">
    <source>
        <dbReference type="SAM" id="MobiDB-lite"/>
    </source>
</evidence>
<dbReference type="Proteomes" id="UP000727907">
    <property type="component" value="Unassembled WGS sequence"/>
</dbReference>
<dbReference type="EMBL" id="JAHOPB010000001">
    <property type="protein sequence ID" value="MBU8874606.1"/>
    <property type="molecule type" value="Genomic_DNA"/>
</dbReference>